<evidence type="ECO:0000256" key="9">
    <source>
        <dbReference type="ARBA" id="ARBA00023008"/>
    </source>
</evidence>
<evidence type="ECO:0000256" key="1">
    <source>
        <dbReference type="ARBA" id="ARBA00004141"/>
    </source>
</evidence>
<dbReference type="GO" id="GO:0016020">
    <property type="term" value="C:membrane"/>
    <property type="evidence" value="ECO:0007669"/>
    <property type="project" value="UniProtKB-SubCell"/>
</dbReference>
<feature type="transmembrane region" description="Helical" evidence="12">
    <location>
        <begin position="36"/>
        <end position="59"/>
    </location>
</feature>
<feature type="transmembrane region" description="Helical" evidence="12">
    <location>
        <begin position="79"/>
        <end position="105"/>
    </location>
</feature>
<dbReference type="PANTHER" id="PTHR22888:SF9">
    <property type="entry name" value="CYTOCHROME C OXIDASE SUBUNIT 2"/>
    <property type="match status" value="1"/>
</dbReference>
<dbReference type="GO" id="GO:0016491">
    <property type="term" value="F:oxidoreductase activity"/>
    <property type="evidence" value="ECO:0007669"/>
    <property type="project" value="InterPro"/>
</dbReference>
<evidence type="ECO:0000256" key="6">
    <source>
        <dbReference type="ARBA" id="ARBA00022723"/>
    </source>
</evidence>
<dbReference type="Gene3D" id="2.60.40.420">
    <property type="entry name" value="Cupredoxins - blue copper proteins"/>
    <property type="match status" value="1"/>
</dbReference>
<keyword evidence="5 12" id="KW-0812">Transmembrane</keyword>
<gene>
    <name evidence="14" type="ORF">UFOPK3720_00470</name>
</gene>
<sequence>MSTVDERPTAQADEPEEPTNRPDSSYRLREWFSRSYVRHIFLIFIILTLAIFPAAWLVIHFMNLSGAPASDVMYEIERTMFVFTIVSAPIMAITAAVMLYSLLGWGRVHGEEPPMQESPAIRSNPIAIFGWIGATSLLAAFLVIWGLVELARITEFANGTTSANQQPNTRKAIDINVTGQQWLWTFEYPDQQKVTSDVLVVPIDVPLYFNVTSKDVIHNFWVVELGVKIDANPGAITNTGVTPNKLGTFNIRCAELCGLHHAYMETQIKVVTQEQFDAWVREMGGKRTV</sequence>
<evidence type="ECO:0000256" key="10">
    <source>
        <dbReference type="ARBA" id="ARBA00023136"/>
    </source>
</evidence>
<dbReference type="SUPFAM" id="SSF49503">
    <property type="entry name" value="Cupredoxins"/>
    <property type="match status" value="1"/>
</dbReference>
<keyword evidence="7" id="KW-0249">Electron transport</keyword>
<evidence type="ECO:0000256" key="8">
    <source>
        <dbReference type="ARBA" id="ARBA00022989"/>
    </source>
</evidence>
<evidence type="ECO:0000256" key="5">
    <source>
        <dbReference type="ARBA" id="ARBA00022692"/>
    </source>
</evidence>
<feature type="region of interest" description="Disordered" evidence="11">
    <location>
        <begin position="1"/>
        <end position="23"/>
    </location>
</feature>
<feature type="transmembrane region" description="Helical" evidence="12">
    <location>
        <begin position="126"/>
        <end position="148"/>
    </location>
</feature>
<dbReference type="InterPro" id="IPR002429">
    <property type="entry name" value="CcO_II-like_C"/>
</dbReference>
<protein>
    <submittedName>
        <fullName evidence="14">Unannotated protein</fullName>
    </submittedName>
</protein>
<keyword evidence="10 12" id="KW-0472">Membrane</keyword>
<keyword evidence="8 12" id="KW-1133">Transmembrane helix</keyword>
<dbReference type="GO" id="GO:0004129">
    <property type="term" value="F:cytochrome-c oxidase activity"/>
    <property type="evidence" value="ECO:0007669"/>
    <property type="project" value="InterPro"/>
</dbReference>
<evidence type="ECO:0000256" key="12">
    <source>
        <dbReference type="SAM" id="Phobius"/>
    </source>
</evidence>
<proteinExistence type="inferred from homology"/>
<evidence type="ECO:0000256" key="7">
    <source>
        <dbReference type="ARBA" id="ARBA00022982"/>
    </source>
</evidence>
<dbReference type="PROSITE" id="PS00078">
    <property type="entry name" value="COX2"/>
    <property type="match status" value="1"/>
</dbReference>
<evidence type="ECO:0000313" key="14">
    <source>
        <dbReference type="EMBL" id="CAB4925878.1"/>
    </source>
</evidence>
<organism evidence="14">
    <name type="scientific">freshwater metagenome</name>
    <dbReference type="NCBI Taxonomy" id="449393"/>
    <lineage>
        <taxon>unclassified sequences</taxon>
        <taxon>metagenomes</taxon>
        <taxon>ecological metagenomes</taxon>
    </lineage>
</organism>
<comment type="subcellular location">
    <subcellularLocation>
        <location evidence="1">Membrane</location>
        <topology evidence="1">Multi-pass membrane protein</topology>
    </subcellularLocation>
</comment>
<dbReference type="InterPro" id="IPR001505">
    <property type="entry name" value="Copper_CuA"/>
</dbReference>
<evidence type="ECO:0000256" key="3">
    <source>
        <dbReference type="ARBA" id="ARBA00022448"/>
    </source>
</evidence>
<reference evidence="14" key="1">
    <citation type="submission" date="2020-05" db="EMBL/GenBank/DDBJ databases">
        <authorList>
            <person name="Chiriac C."/>
            <person name="Salcher M."/>
            <person name="Ghai R."/>
            <person name="Kavagutti S V."/>
        </authorList>
    </citation>
    <scope>NUCLEOTIDE SEQUENCE</scope>
</reference>
<dbReference type="Pfam" id="PF00116">
    <property type="entry name" value="COX2"/>
    <property type="match status" value="1"/>
</dbReference>
<evidence type="ECO:0000259" key="13">
    <source>
        <dbReference type="PROSITE" id="PS50857"/>
    </source>
</evidence>
<accession>A0A6J7I4K8</accession>
<dbReference type="InterPro" id="IPR008972">
    <property type="entry name" value="Cupredoxin"/>
</dbReference>
<dbReference type="PANTHER" id="PTHR22888">
    <property type="entry name" value="CYTOCHROME C OXIDASE, SUBUNIT II"/>
    <property type="match status" value="1"/>
</dbReference>
<evidence type="ECO:0000256" key="2">
    <source>
        <dbReference type="ARBA" id="ARBA00007866"/>
    </source>
</evidence>
<dbReference type="InterPro" id="IPR045187">
    <property type="entry name" value="CcO_II"/>
</dbReference>
<evidence type="ECO:0000256" key="4">
    <source>
        <dbReference type="ARBA" id="ARBA00022660"/>
    </source>
</evidence>
<name>A0A6J7I4K8_9ZZZZ</name>
<evidence type="ECO:0000256" key="11">
    <source>
        <dbReference type="SAM" id="MobiDB-lite"/>
    </source>
</evidence>
<dbReference type="AlphaFoldDB" id="A0A6J7I4K8"/>
<dbReference type="InterPro" id="IPR014222">
    <property type="entry name" value="Cyt_c_oxidase_su2"/>
</dbReference>
<keyword evidence="3" id="KW-0813">Transport</keyword>
<comment type="similarity">
    <text evidence="2">Belongs to the cytochrome c oxidase subunit 2 family.</text>
</comment>
<dbReference type="EMBL" id="CAFBNB010000064">
    <property type="protein sequence ID" value="CAB4925878.1"/>
    <property type="molecule type" value="Genomic_DNA"/>
</dbReference>
<keyword evidence="4" id="KW-0679">Respiratory chain</keyword>
<keyword evidence="6" id="KW-0479">Metal-binding</keyword>
<keyword evidence="9" id="KW-0186">Copper</keyword>
<dbReference type="PROSITE" id="PS50857">
    <property type="entry name" value="COX2_CUA"/>
    <property type="match status" value="1"/>
</dbReference>
<dbReference type="GO" id="GO:0005507">
    <property type="term" value="F:copper ion binding"/>
    <property type="evidence" value="ECO:0007669"/>
    <property type="project" value="InterPro"/>
</dbReference>
<dbReference type="NCBIfam" id="TIGR02866">
    <property type="entry name" value="CoxB"/>
    <property type="match status" value="1"/>
</dbReference>
<dbReference type="GO" id="GO:0042773">
    <property type="term" value="P:ATP synthesis coupled electron transport"/>
    <property type="evidence" value="ECO:0007669"/>
    <property type="project" value="TreeGrafter"/>
</dbReference>
<feature type="domain" description="Cytochrome oxidase subunit II copper A binding" evidence="13">
    <location>
        <begin position="170"/>
        <end position="282"/>
    </location>
</feature>